<protein>
    <recommendedName>
        <fullName evidence="8">Bardet-Biedl syndrome 10 protein</fullName>
    </recommendedName>
</protein>
<gene>
    <name evidence="6" type="ORF">OTU49_006617</name>
</gene>
<organism evidence="6 7">
    <name type="scientific">Cherax quadricarinatus</name>
    <name type="common">Australian red claw crayfish</name>
    <dbReference type="NCBI Taxonomy" id="27406"/>
    <lineage>
        <taxon>Eukaryota</taxon>
        <taxon>Metazoa</taxon>
        <taxon>Ecdysozoa</taxon>
        <taxon>Arthropoda</taxon>
        <taxon>Crustacea</taxon>
        <taxon>Multicrustacea</taxon>
        <taxon>Malacostraca</taxon>
        <taxon>Eumalacostraca</taxon>
        <taxon>Eucarida</taxon>
        <taxon>Decapoda</taxon>
        <taxon>Pleocyemata</taxon>
        <taxon>Astacidea</taxon>
        <taxon>Parastacoidea</taxon>
        <taxon>Parastacidae</taxon>
        <taxon>Cherax</taxon>
    </lineage>
</organism>
<dbReference type="GO" id="GO:0051131">
    <property type="term" value="P:chaperone-mediated protein complex assembly"/>
    <property type="evidence" value="ECO:0007669"/>
    <property type="project" value="InterPro"/>
</dbReference>
<evidence type="ECO:0000313" key="6">
    <source>
        <dbReference type="EMBL" id="KAK8733391.1"/>
    </source>
</evidence>
<sequence length="617" mass="70698">MAYCRKEIGISNVVIQCGSLASILEDCLGPYGRAVLMERAGSVVITQDGMELLSILDVCDPVVNMVIRGILDQTKILGDGCKVSFLLLRRLLHSLDSHVATPHFVSQATRRQKMVQITQQLRNYVKSSIIMDVIKYGTQLYPLHNFEALVDILQRASENFFQTKFSKLVVKSLSQLLATYLFCQCSSSRELINLLHDLTTNAHIAIVEVYKMPLFKSHVISGFVLTRNFRYLHQDMKFENVSSVLWSINLEEEKENGICTSVIETDCDQTLIESIFIQKNLLDSCFATLKSFGVSVILSSTFFPDWAVSQCCKYGFSLIDMIENEEWHFLIKKFNITPLFNEGDIHMRFVKPLEKIEPVVVGTSHFVRLHGLDVHQILLCGPTPSQCKQFSIAYSKVFRYFNSWVTDCLNFGQNIYLNTSSENVKNMNVTDYSYESCLCTSPVTPGHNFGHGLYKDAIERDVCTNIDSVIRPQSPSPVLYSVPHGGYVELLAKYLVKENISGNIDNVCRLIIIEVLNEIPWLLYKKLKCSPKNYLEFETRLYSNFKKLRTDNQKFPLPSIMEENKFMGYQNPFTFFKILECVFYFAEYILRIECIVPAKSRISNFVRKCEKEDSDDE</sequence>
<dbReference type="InterPro" id="IPR027413">
    <property type="entry name" value="GROEL-like_equatorial_sf"/>
</dbReference>
<evidence type="ECO:0000256" key="5">
    <source>
        <dbReference type="RuleBase" id="RU004187"/>
    </source>
</evidence>
<dbReference type="InterPro" id="IPR042619">
    <property type="entry name" value="BBS10"/>
</dbReference>
<reference evidence="6 7" key="1">
    <citation type="journal article" date="2024" name="BMC Genomics">
        <title>Genome assembly of redclaw crayfish (Cherax quadricarinatus) provides insights into its immune adaptation and hypoxia tolerance.</title>
        <authorList>
            <person name="Liu Z."/>
            <person name="Zheng J."/>
            <person name="Li H."/>
            <person name="Fang K."/>
            <person name="Wang S."/>
            <person name="He J."/>
            <person name="Zhou D."/>
            <person name="Weng S."/>
            <person name="Chi M."/>
            <person name="Gu Z."/>
            <person name="He J."/>
            <person name="Li F."/>
            <person name="Wang M."/>
        </authorList>
    </citation>
    <scope>NUCLEOTIDE SEQUENCE [LARGE SCALE GENOMIC DNA]</scope>
    <source>
        <strain evidence="6">ZL_2023a</strain>
    </source>
</reference>
<comment type="similarity">
    <text evidence="1 5">Belongs to the TCP-1 chaperonin family.</text>
</comment>
<dbReference type="PANTHER" id="PTHR14667:SF2">
    <property type="entry name" value="BARDET-BIEDL SYNDROME 10 PROTEIN"/>
    <property type="match status" value="1"/>
</dbReference>
<dbReference type="Pfam" id="PF00118">
    <property type="entry name" value="Cpn60_TCP1"/>
    <property type="match status" value="1"/>
</dbReference>
<keyword evidence="4 5" id="KW-0143">Chaperone</keyword>
<dbReference type="AlphaFoldDB" id="A0AAW0WMM0"/>
<keyword evidence="3 5" id="KW-0067">ATP-binding</keyword>
<evidence type="ECO:0000256" key="1">
    <source>
        <dbReference type="ARBA" id="ARBA00008020"/>
    </source>
</evidence>
<dbReference type="PRINTS" id="PR00304">
    <property type="entry name" value="TCOMPLEXTCP1"/>
</dbReference>
<evidence type="ECO:0008006" key="8">
    <source>
        <dbReference type="Google" id="ProtNLM"/>
    </source>
</evidence>
<dbReference type="GO" id="GO:0005524">
    <property type="term" value="F:ATP binding"/>
    <property type="evidence" value="ECO:0007669"/>
    <property type="project" value="UniProtKB-KW"/>
</dbReference>
<dbReference type="Proteomes" id="UP001445076">
    <property type="component" value="Unassembled WGS sequence"/>
</dbReference>
<dbReference type="Gene3D" id="1.10.560.10">
    <property type="entry name" value="GroEL-like equatorial domain"/>
    <property type="match status" value="1"/>
</dbReference>
<accession>A0AAW0WMM0</accession>
<keyword evidence="7" id="KW-1185">Reference proteome</keyword>
<evidence type="ECO:0000256" key="2">
    <source>
        <dbReference type="ARBA" id="ARBA00022741"/>
    </source>
</evidence>
<dbReference type="Gene3D" id="3.50.7.10">
    <property type="entry name" value="GroEL"/>
    <property type="match status" value="1"/>
</dbReference>
<proteinExistence type="inferred from homology"/>
<dbReference type="InterPro" id="IPR002423">
    <property type="entry name" value="Cpn60/GroEL/TCP-1"/>
</dbReference>
<keyword evidence="2 5" id="KW-0547">Nucleotide-binding</keyword>
<comment type="caution">
    <text evidence="6">The sequence shown here is derived from an EMBL/GenBank/DDBJ whole genome shotgun (WGS) entry which is preliminary data.</text>
</comment>
<dbReference type="SUPFAM" id="SSF52029">
    <property type="entry name" value="GroEL apical domain-like"/>
    <property type="match status" value="1"/>
</dbReference>
<evidence type="ECO:0000256" key="4">
    <source>
        <dbReference type="ARBA" id="ARBA00023186"/>
    </source>
</evidence>
<evidence type="ECO:0000256" key="3">
    <source>
        <dbReference type="ARBA" id="ARBA00022840"/>
    </source>
</evidence>
<dbReference type="InterPro" id="IPR017998">
    <property type="entry name" value="Chaperone_TCP-1"/>
</dbReference>
<dbReference type="SUPFAM" id="SSF48592">
    <property type="entry name" value="GroEL equatorial domain-like"/>
    <property type="match status" value="1"/>
</dbReference>
<name>A0AAW0WMM0_CHEQU</name>
<dbReference type="InterPro" id="IPR027409">
    <property type="entry name" value="GroEL-like_apical_dom_sf"/>
</dbReference>
<dbReference type="EMBL" id="JARKIK010000054">
    <property type="protein sequence ID" value="KAK8733391.1"/>
    <property type="molecule type" value="Genomic_DNA"/>
</dbReference>
<dbReference type="GO" id="GO:0140662">
    <property type="term" value="F:ATP-dependent protein folding chaperone"/>
    <property type="evidence" value="ECO:0007669"/>
    <property type="project" value="InterPro"/>
</dbReference>
<evidence type="ECO:0000313" key="7">
    <source>
        <dbReference type="Proteomes" id="UP001445076"/>
    </source>
</evidence>
<dbReference type="PANTHER" id="PTHR14667">
    <property type="entry name" value="BARDET-BIEDL SYNDROME 10 PROTEIN"/>
    <property type="match status" value="1"/>
</dbReference>